<feature type="region of interest" description="Disordered" evidence="1">
    <location>
        <begin position="1"/>
        <end position="97"/>
    </location>
</feature>
<feature type="domain" description="PAZ" evidence="2">
    <location>
        <begin position="329"/>
        <end position="448"/>
    </location>
</feature>
<dbReference type="Pfam" id="PF16486">
    <property type="entry name" value="ArgoN"/>
    <property type="match status" value="1"/>
</dbReference>
<dbReference type="PANTHER" id="PTHR22891">
    <property type="entry name" value="EUKARYOTIC TRANSLATION INITIATION FACTOR 2C"/>
    <property type="match status" value="1"/>
</dbReference>
<dbReference type="PROSITE" id="PS50822">
    <property type="entry name" value="PIWI"/>
    <property type="match status" value="1"/>
</dbReference>
<dbReference type="InterPro" id="IPR012337">
    <property type="entry name" value="RNaseH-like_sf"/>
</dbReference>
<dbReference type="SUPFAM" id="SSF53098">
    <property type="entry name" value="Ribonuclease H-like"/>
    <property type="match status" value="1"/>
</dbReference>
<dbReference type="Gene3D" id="3.30.420.10">
    <property type="entry name" value="Ribonuclease H-like superfamily/Ribonuclease H"/>
    <property type="match status" value="1"/>
</dbReference>
<dbReference type="SUPFAM" id="SSF101690">
    <property type="entry name" value="PAZ domain"/>
    <property type="match status" value="1"/>
</dbReference>
<dbReference type="Proteomes" id="UP000663852">
    <property type="component" value="Unassembled WGS sequence"/>
</dbReference>
<dbReference type="InterPro" id="IPR003100">
    <property type="entry name" value="PAZ_dom"/>
</dbReference>
<dbReference type="CDD" id="cd02846">
    <property type="entry name" value="PAZ_argonaute_like"/>
    <property type="match status" value="1"/>
</dbReference>
<dbReference type="InterPro" id="IPR032472">
    <property type="entry name" value="ArgoL2"/>
</dbReference>
<evidence type="ECO:0000313" key="4">
    <source>
        <dbReference type="EMBL" id="CAF0855719.1"/>
    </source>
</evidence>
<organism evidence="4 5">
    <name type="scientific">Adineta ricciae</name>
    <name type="common">Rotifer</name>
    <dbReference type="NCBI Taxonomy" id="249248"/>
    <lineage>
        <taxon>Eukaryota</taxon>
        <taxon>Metazoa</taxon>
        <taxon>Spiralia</taxon>
        <taxon>Gnathifera</taxon>
        <taxon>Rotifera</taxon>
        <taxon>Eurotatoria</taxon>
        <taxon>Bdelloidea</taxon>
        <taxon>Adinetida</taxon>
        <taxon>Adinetidae</taxon>
        <taxon>Adineta</taxon>
    </lineage>
</organism>
<protein>
    <submittedName>
        <fullName evidence="4">Uncharacterized protein</fullName>
    </submittedName>
</protein>
<dbReference type="OrthoDB" id="10252740at2759"/>
<feature type="domain" description="Piwi" evidence="3">
    <location>
        <begin position="618"/>
        <end position="919"/>
    </location>
</feature>
<dbReference type="InterPro" id="IPR032474">
    <property type="entry name" value="Argonaute_N"/>
</dbReference>
<dbReference type="Pfam" id="PF02171">
    <property type="entry name" value="Piwi"/>
    <property type="match status" value="1"/>
</dbReference>
<evidence type="ECO:0000259" key="3">
    <source>
        <dbReference type="PROSITE" id="PS50822"/>
    </source>
</evidence>
<dbReference type="SMART" id="SM01163">
    <property type="entry name" value="DUF1785"/>
    <property type="match status" value="1"/>
</dbReference>
<gene>
    <name evidence="4" type="ORF">EDS130_LOCUS7545</name>
</gene>
<sequence length="973" mass="111058">MSAWGKRQARVDTKPIADTATANNSTTNGSAAPKKSAWGAPPGAAPAVTAPAERSSSAFPTPREAMEKLSLEPSTAQTHVRSQSARPTNRRSHLQSAVPESAVLTPVRRPDAGGKVGKVIDVYTNHFPVHVDDAIINQYDIEIFMIGRDGRPRLARKDERWETVQRIAKREKNFPIIWYDEGKTIYTRELLTDFTKPLQIKFSINNEEKTFQFQVLNLVRQEKIRDMFDFIEKKTSVRPRDSIRILETLFKQRARNDLISFRNQFYDRKQKLDDLGKYELVYAIRKAYRKYVGDGRGMANGFYQALFLTQGGPTLNINLAFTCFYMPLNFIEFATKYLRKDITKGLTELELQGFRRIVRNLLIETLHTGRDIRYRLRGFGLPANQIMFVRGGNDDAGEASLGEKISVADFFAEKYQRLKYPHLPCIDGMSGNQKRANWLPMEVVKLVPWERSLKPLDSVQRALVTKKSVIKPEQRYDQIMNVVNNRQFDTDPYLKELNIKVNSKEMLQIKARILPPPEVKYRGQGSSEVAERVNFGKWTIRNRFYTTRDVNKWGMLYFGSKPTDDVIQTLKDFETRLPPLLQRYGITIKSKPITIAKPATKEEIEKTINNASKDGWQLTMVVLNNTSDNVYDYIKQCGNQRYGLVTQCVSYQSLERNIGKLDMYVQNLSQKINAKMGCINGVVNLKAALSRPSNEDLFMFFGADVTHTTCSAERPSIAAVVGSRDPTNSLYAARLCEQYPKLGRCSMEIIKDLDKMVIDLLQLFAKSCGNRLPNKIVFYRDGVDDGQYQKVLDNEVAKIKHAFRTIYVNRQPPKLTFIIVKKRHNTRFFAYDGQMTKNVEAGTIIDQHVTHPSQFDFYLCSQAALMGTSRPALYHVLHDEIGFTSDEVEQLTYWLCHTDARCSKAVSIPAPVHYAHLAAYASRTFDFDDNVDQNSGTGDDDGFVENVENVSIDDIKTKLMVLDPKIANNMWFV</sequence>
<dbReference type="InterPro" id="IPR003165">
    <property type="entry name" value="Piwi"/>
</dbReference>
<dbReference type="InterPro" id="IPR036085">
    <property type="entry name" value="PAZ_dom_sf"/>
</dbReference>
<accession>A0A813WUL3</accession>
<dbReference type="InterPro" id="IPR036397">
    <property type="entry name" value="RNaseH_sf"/>
</dbReference>
<dbReference type="Pfam" id="PF02170">
    <property type="entry name" value="PAZ"/>
    <property type="match status" value="1"/>
</dbReference>
<dbReference type="Gene3D" id="2.170.260.10">
    <property type="entry name" value="paz domain"/>
    <property type="match status" value="1"/>
</dbReference>
<dbReference type="Gene3D" id="3.40.50.2300">
    <property type="match status" value="1"/>
</dbReference>
<evidence type="ECO:0000256" key="1">
    <source>
        <dbReference type="SAM" id="MobiDB-lite"/>
    </source>
</evidence>
<dbReference type="PROSITE" id="PS50821">
    <property type="entry name" value="PAZ"/>
    <property type="match status" value="1"/>
</dbReference>
<dbReference type="AlphaFoldDB" id="A0A813WUL3"/>
<dbReference type="Pfam" id="PF16488">
    <property type="entry name" value="ArgoL2"/>
    <property type="match status" value="1"/>
</dbReference>
<dbReference type="InterPro" id="IPR014811">
    <property type="entry name" value="ArgoL1"/>
</dbReference>
<dbReference type="GO" id="GO:0003723">
    <property type="term" value="F:RNA binding"/>
    <property type="evidence" value="ECO:0007669"/>
    <property type="project" value="InterPro"/>
</dbReference>
<feature type="compositionally biased region" description="Low complexity" evidence="1">
    <location>
        <begin position="19"/>
        <end position="52"/>
    </location>
</feature>
<name>A0A813WUL3_ADIRI</name>
<dbReference type="Pfam" id="PF08699">
    <property type="entry name" value="ArgoL1"/>
    <property type="match status" value="1"/>
</dbReference>
<proteinExistence type="predicted"/>
<evidence type="ECO:0000259" key="2">
    <source>
        <dbReference type="PROSITE" id="PS50821"/>
    </source>
</evidence>
<reference evidence="4" key="1">
    <citation type="submission" date="2021-02" db="EMBL/GenBank/DDBJ databases">
        <authorList>
            <person name="Nowell W R."/>
        </authorList>
    </citation>
    <scope>NUCLEOTIDE SEQUENCE</scope>
</reference>
<comment type="caution">
    <text evidence="4">The sequence shown here is derived from an EMBL/GenBank/DDBJ whole genome shotgun (WGS) entry which is preliminary data.</text>
</comment>
<dbReference type="SMART" id="SM00950">
    <property type="entry name" value="Piwi"/>
    <property type="match status" value="1"/>
</dbReference>
<feature type="compositionally biased region" description="Polar residues" evidence="1">
    <location>
        <begin position="72"/>
        <end position="87"/>
    </location>
</feature>
<dbReference type="EMBL" id="CAJNOJ010000023">
    <property type="protein sequence ID" value="CAF0855719.1"/>
    <property type="molecule type" value="Genomic_DNA"/>
</dbReference>
<evidence type="ECO:0000313" key="5">
    <source>
        <dbReference type="Proteomes" id="UP000663852"/>
    </source>
</evidence>